<protein>
    <submittedName>
        <fullName evidence="1">Uncharacterized protein</fullName>
    </submittedName>
</protein>
<organism evidence="1 2">
    <name type="scientific">Dermacentor silvarum</name>
    <name type="common">Tick</name>
    <dbReference type="NCBI Taxonomy" id="543639"/>
    <lineage>
        <taxon>Eukaryota</taxon>
        <taxon>Metazoa</taxon>
        <taxon>Ecdysozoa</taxon>
        <taxon>Arthropoda</taxon>
        <taxon>Chelicerata</taxon>
        <taxon>Arachnida</taxon>
        <taxon>Acari</taxon>
        <taxon>Parasitiformes</taxon>
        <taxon>Ixodida</taxon>
        <taxon>Ixodoidea</taxon>
        <taxon>Ixodidae</taxon>
        <taxon>Rhipicephalinae</taxon>
        <taxon>Dermacentor</taxon>
    </lineage>
</organism>
<evidence type="ECO:0000313" key="2">
    <source>
        <dbReference type="Proteomes" id="UP000821865"/>
    </source>
</evidence>
<evidence type="ECO:0000313" key="1">
    <source>
        <dbReference type="EMBL" id="KAH7965385.1"/>
    </source>
</evidence>
<accession>A0ACB8DBN0</accession>
<proteinExistence type="predicted"/>
<dbReference type="Proteomes" id="UP000821865">
    <property type="component" value="Chromosome 2"/>
</dbReference>
<sequence length="259" mass="27147">MLIVYGNNTKLFSLAASVGAGSAGCALANRLTADGTSTVLLLEAGGLEDAAAQVPLFSVLLQGTDIDWQYTSERQHNASLSVDDQISRLPRGKVLGGSSSINHIIYARGNRKDFDQWASEYGAEGWSYEEVLPDFISIETSYLGIDNGVVQEANGGAEPSAAASETMAETTADDAETKAANTSLAVAQDADQEVTDAEMLTTGSVAAKRPYEDSDKIGKASASGTGEPPTKASTGRRSSVQPNPKLPPDRRVNPTTPPH</sequence>
<comment type="caution">
    <text evidence="1">The sequence shown here is derived from an EMBL/GenBank/DDBJ whole genome shotgun (WGS) entry which is preliminary data.</text>
</comment>
<dbReference type="EMBL" id="CM023471">
    <property type="protein sequence ID" value="KAH7965385.1"/>
    <property type="molecule type" value="Genomic_DNA"/>
</dbReference>
<reference evidence="1" key="1">
    <citation type="submission" date="2020-05" db="EMBL/GenBank/DDBJ databases">
        <title>Large-scale comparative analyses of tick genomes elucidate their genetic diversity and vector capacities.</title>
        <authorList>
            <person name="Jia N."/>
            <person name="Wang J."/>
            <person name="Shi W."/>
            <person name="Du L."/>
            <person name="Sun Y."/>
            <person name="Zhan W."/>
            <person name="Jiang J."/>
            <person name="Wang Q."/>
            <person name="Zhang B."/>
            <person name="Ji P."/>
            <person name="Sakyi L.B."/>
            <person name="Cui X."/>
            <person name="Yuan T."/>
            <person name="Jiang B."/>
            <person name="Yang W."/>
            <person name="Lam T.T.-Y."/>
            <person name="Chang Q."/>
            <person name="Ding S."/>
            <person name="Wang X."/>
            <person name="Zhu J."/>
            <person name="Ruan X."/>
            <person name="Zhao L."/>
            <person name="Wei J."/>
            <person name="Que T."/>
            <person name="Du C."/>
            <person name="Cheng J."/>
            <person name="Dai P."/>
            <person name="Han X."/>
            <person name="Huang E."/>
            <person name="Gao Y."/>
            <person name="Liu J."/>
            <person name="Shao H."/>
            <person name="Ye R."/>
            <person name="Li L."/>
            <person name="Wei W."/>
            <person name="Wang X."/>
            <person name="Wang C."/>
            <person name="Yang T."/>
            <person name="Huo Q."/>
            <person name="Li W."/>
            <person name="Guo W."/>
            <person name="Chen H."/>
            <person name="Zhou L."/>
            <person name="Ni X."/>
            <person name="Tian J."/>
            <person name="Zhou Y."/>
            <person name="Sheng Y."/>
            <person name="Liu T."/>
            <person name="Pan Y."/>
            <person name="Xia L."/>
            <person name="Li J."/>
            <person name="Zhao F."/>
            <person name="Cao W."/>
        </authorList>
    </citation>
    <scope>NUCLEOTIDE SEQUENCE</scope>
    <source>
        <strain evidence="1">Dsil-2018</strain>
    </source>
</reference>
<gene>
    <name evidence="1" type="ORF">HPB49_006789</name>
</gene>
<keyword evidence="2" id="KW-1185">Reference proteome</keyword>
<name>A0ACB8DBN0_DERSI</name>